<sequence length="376" mass="43661">MKIRSHGSPLTRAQPGRYNWMLTPVVVTLLVLAVLYKLHSLVSELEPPTSIPLLTPTTSKQPKEPPSKIAFLFLVRHQLPLDFVWEHFFQGAGKDKYTVYIHARPGFMYTKNNTKCSAFINRQLKKPVLVEWGEASMLQAERLLLQEALRDPLNQRFILLSDSCIPLYNFRYIYDYVMFCQKSFVDSFKDAHDVRYNHKMAPAIWKEKWRKGSQWFVLIRKHAVAVVKDSTVFPVFQRYCKRIALPEFAASANNNWNSNCIPDEHYLQTLLAMRNLEKEIEPRGVTYSQWKSAHQHTMDRRGWHPITFDAAKTTLEAIKGIQGINEIHFVAASRRERCGIDGKALPCYLFARKFTRGAGARLLEQAPEYEKRVLPY</sequence>
<dbReference type="EnsemblPlants" id="Pp3c10_22140V3.6">
    <property type="protein sequence ID" value="Pp3c10_22140V3.6"/>
    <property type="gene ID" value="Pp3c10_22140"/>
</dbReference>
<evidence type="ECO:0000256" key="3">
    <source>
        <dbReference type="ARBA" id="ARBA00022679"/>
    </source>
</evidence>
<proteinExistence type="predicted"/>
<evidence type="ECO:0000313" key="9">
    <source>
        <dbReference type="Proteomes" id="UP000006727"/>
    </source>
</evidence>
<reference evidence="7 9" key="1">
    <citation type="journal article" date="2008" name="Science">
        <title>The Physcomitrella genome reveals evolutionary insights into the conquest of land by plants.</title>
        <authorList>
            <person name="Rensing S."/>
            <person name="Lang D."/>
            <person name="Zimmer A."/>
            <person name="Terry A."/>
            <person name="Salamov A."/>
            <person name="Shapiro H."/>
            <person name="Nishiyama T."/>
            <person name="Perroud P.-F."/>
            <person name="Lindquist E."/>
            <person name="Kamisugi Y."/>
            <person name="Tanahashi T."/>
            <person name="Sakakibara K."/>
            <person name="Fujita T."/>
            <person name="Oishi K."/>
            <person name="Shin-I T."/>
            <person name="Kuroki Y."/>
            <person name="Toyoda A."/>
            <person name="Suzuki Y."/>
            <person name="Hashimoto A."/>
            <person name="Yamaguchi K."/>
            <person name="Sugano A."/>
            <person name="Kohara Y."/>
            <person name="Fujiyama A."/>
            <person name="Anterola A."/>
            <person name="Aoki S."/>
            <person name="Ashton N."/>
            <person name="Barbazuk W.B."/>
            <person name="Barker E."/>
            <person name="Bennetzen J."/>
            <person name="Bezanilla M."/>
            <person name="Blankenship R."/>
            <person name="Cho S.H."/>
            <person name="Dutcher S."/>
            <person name="Estelle M."/>
            <person name="Fawcett J.A."/>
            <person name="Gundlach H."/>
            <person name="Hanada K."/>
            <person name="Heyl A."/>
            <person name="Hicks K.A."/>
            <person name="Hugh J."/>
            <person name="Lohr M."/>
            <person name="Mayer K."/>
            <person name="Melkozernov A."/>
            <person name="Murata T."/>
            <person name="Nelson D."/>
            <person name="Pils B."/>
            <person name="Prigge M."/>
            <person name="Reiss B."/>
            <person name="Renner T."/>
            <person name="Rombauts S."/>
            <person name="Rushton P."/>
            <person name="Sanderfoot A."/>
            <person name="Schween G."/>
            <person name="Shiu S.-H."/>
            <person name="Stueber K."/>
            <person name="Theodoulou F.L."/>
            <person name="Tu H."/>
            <person name="Van de Peer Y."/>
            <person name="Verrier P.J."/>
            <person name="Waters E."/>
            <person name="Wood A."/>
            <person name="Yang L."/>
            <person name="Cove D."/>
            <person name="Cuming A."/>
            <person name="Hasebe M."/>
            <person name="Lucas S."/>
            <person name="Mishler D.B."/>
            <person name="Reski R."/>
            <person name="Grigoriev I."/>
            <person name="Quatrano R.S."/>
            <person name="Boore J.L."/>
        </authorList>
    </citation>
    <scope>NUCLEOTIDE SEQUENCE [LARGE SCALE GENOMIC DNA]</scope>
    <source>
        <strain evidence="8 9">cv. Gransden 2004</strain>
    </source>
</reference>
<keyword evidence="9" id="KW-1185">Reference proteome</keyword>
<evidence type="ECO:0000256" key="2">
    <source>
        <dbReference type="ARBA" id="ARBA00022676"/>
    </source>
</evidence>
<dbReference type="InterPro" id="IPR044174">
    <property type="entry name" value="BC10-like"/>
</dbReference>
<name>A0A2K1K031_PHYPA</name>
<dbReference type="RefSeq" id="XP_024386642.1">
    <property type="nucleotide sequence ID" value="XM_024530874.2"/>
</dbReference>
<comment type="subcellular location">
    <subcellularLocation>
        <location evidence="1">Membrane</location>
        <topology evidence="1">Single-pass type II membrane protein</topology>
    </subcellularLocation>
</comment>
<evidence type="ECO:0000256" key="1">
    <source>
        <dbReference type="ARBA" id="ARBA00004606"/>
    </source>
</evidence>
<accession>A0A2K1K031</accession>
<evidence type="ECO:0008006" key="10">
    <source>
        <dbReference type="Google" id="ProtNLM"/>
    </source>
</evidence>
<dbReference type="PaxDb" id="3218-PP1S32_273V6.1"/>
<keyword evidence="6" id="KW-1133">Transmembrane helix</keyword>
<keyword evidence="4 6" id="KW-0472">Membrane</keyword>
<dbReference type="Pfam" id="PF02485">
    <property type="entry name" value="Branch"/>
    <property type="match status" value="1"/>
</dbReference>
<dbReference type="EnsemblPlants" id="Pp3c10_22140V3.5">
    <property type="protein sequence ID" value="Pp3c10_22140V3.5"/>
    <property type="gene ID" value="Pp3c10_22140"/>
</dbReference>
<dbReference type="GO" id="GO:0016020">
    <property type="term" value="C:membrane"/>
    <property type="evidence" value="ECO:0007669"/>
    <property type="project" value="UniProtKB-SubCell"/>
</dbReference>
<evidence type="ECO:0000313" key="8">
    <source>
        <dbReference type="EnsemblPlants" id="Pp3c10_22140V3.1"/>
    </source>
</evidence>
<feature type="transmembrane region" description="Helical" evidence="6">
    <location>
        <begin position="20"/>
        <end position="38"/>
    </location>
</feature>
<evidence type="ECO:0000256" key="4">
    <source>
        <dbReference type="ARBA" id="ARBA00023136"/>
    </source>
</evidence>
<evidence type="ECO:0000256" key="5">
    <source>
        <dbReference type="ARBA" id="ARBA00023180"/>
    </source>
</evidence>
<keyword evidence="5" id="KW-0325">Glycoprotein</keyword>
<dbReference type="Proteomes" id="UP000006727">
    <property type="component" value="Chromosome 10"/>
</dbReference>
<protein>
    <recommendedName>
        <fullName evidence="10">Core-2/I-branching beta-1,6-N-acetylglucosaminyltransferase family protein</fullName>
    </recommendedName>
</protein>
<dbReference type="EnsemblPlants" id="Pp3c10_22140V3.1">
    <property type="protein sequence ID" value="Pp3c10_22140V3.1"/>
    <property type="gene ID" value="Pp3c10_22140"/>
</dbReference>
<keyword evidence="2" id="KW-0328">Glycosyltransferase</keyword>
<dbReference type="Gramene" id="Pp3c10_22140V3.7">
    <property type="protein sequence ID" value="Pp3c10_22140V3.7"/>
    <property type="gene ID" value="Pp3c10_22140"/>
</dbReference>
<dbReference type="OrthoDB" id="191334at2759"/>
<evidence type="ECO:0000313" key="7">
    <source>
        <dbReference type="EMBL" id="PNR47130.1"/>
    </source>
</evidence>
<dbReference type="EnsemblPlants" id="Pp3c10_22140V3.7">
    <property type="protein sequence ID" value="Pp3c10_22140V3.7"/>
    <property type="gene ID" value="Pp3c10_22140"/>
</dbReference>
<dbReference type="Gramene" id="Pp3c10_22140V3.6">
    <property type="protein sequence ID" value="Pp3c10_22140V3.6"/>
    <property type="gene ID" value="Pp3c10_22140"/>
</dbReference>
<keyword evidence="6" id="KW-0812">Transmembrane</keyword>
<dbReference type="GO" id="GO:0016757">
    <property type="term" value="F:glycosyltransferase activity"/>
    <property type="evidence" value="ECO:0007669"/>
    <property type="project" value="UniProtKB-KW"/>
</dbReference>
<reference evidence="7 9" key="2">
    <citation type="journal article" date="2018" name="Plant J.">
        <title>The Physcomitrella patens chromosome-scale assembly reveals moss genome structure and evolution.</title>
        <authorList>
            <person name="Lang D."/>
            <person name="Ullrich K.K."/>
            <person name="Murat F."/>
            <person name="Fuchs J."/>
            <person name="Jenkins J."/>
            <person name="Haas F.B."/>
            <person name="Piednoel M."/>
            <person name="Gundlach H."/>
            <person name="Van Bel M."/>
            <person name="Meyberg R."/>
            <person name="Vives C."/>
            <person name="Morata J."/>
            <person name="Symeonidi A."/>
            <person name="Hiss M."/>
            <person name="Muchero W."/>
            <person name="Kamisugi Y."/>
            <person name="Saleh O."/>
            <person name="Blanc G."/>
            <person name="Decker E.L."/>
            <person name="van Gessel N."/>
            <person name="Grimwood J."/>
            <person name="Hayes R.D."/>
            <person name="Graham S.W."/>
            <person name="Gunter L.E."/>
            <person name="McDaniel S.F."/>
            <person name="Hoernstein S.N.W."/>
            <person name="Larsson A."/>
            <person name="Li F.W."/>
            <person name="Perroud P.F."/>
            <person name="Phillips J."/>
            <person name="Ranjan P."/>
            <person name="Rokshar D.S."/>
            <person name="Rothfels C.J."/>
            <person name="Schneider L."/>
            <person name="Shu S."/>
            <person name="Stevenson D.W."/>
            <person name="Thummler F."/>
            <person name="Tillich M."/>
            <person name="Villarreal Aguilar J.C."/>
            <person name="Widiez T."/>
            <person name="Wong G.K."/>
            <person name="Wymore A."/>
            <person name="Zhang Y."/>
            <person name="Zimmer A.D."/>
            <person name="Quatrano R.S."/>
            <person name="Mayer K.F.X."/>
            <person name="Goodstein D."/>
            <person name="Casacuberta J.M."/>
            <person name="Vandepoele K."/>
            <person name="Reski R."/>
            <person name="Cuming A.C."/>
            <person name="Tuskan G.A."/>
            <person name="Maumus F."/>
            <person name="Salse J."/>
            <person name="Schmutz J."/>
            <person name="Rensing S.A."/>
        </authorList>
    </citation>
    <scope>NUCLEOTIDE SEQUENCE [LARGE SCALE GENOMIC DNA]</scope>
    <source>
        <strain evidence="8 9">cv. Gransden 2004</strain>
    </source>
</reference>
<dbReference type="OMA" id="INGHENE"/>
<reference evidence="8" key="3">
    <citation type="submission" date="2020-12" db="UniProtKB">
        <authorList>
            <consortium name="EnsemblPlants"/>
        </authorList>
    </citation>
    <scope>IDENTIFICATION</scope>
</reference>
<gene>
    <name evidence="8" type="primary">LOC112287649</name>
    <name evidence="7" type="ORF">PHYPA_014250</name>
</gene>
<dbReference type="EMBL" id="ABEU02000010">
    <property type="protein sequence ID" value="PNR47130.1"/>
    <property type="molecule type" value="Genomic_DNA"/>
</dbReference>
<dbReference type="Gramene" id="Pp3c10_22140V3.5">
    <property type="protein sequence ID" value="Pp3c10_22140V3.5"/>
    <property type="gene ID" value="Pp3c10_22140"/>
</dbReference>
<keyword evidence="3" id="KW-0808">Transferase</keyword>
<dbReference type="PANTHER" id="PTHR31042">
    <property type="entry name" value="CORE-2/I-BRANCHING BETA-1,6-N-ACETYLGLUCOSAMINYLTRANSFERASE FAMILY PROTEIN-RELATED"/>
    <property type="match status" value="1"/>
</dbReference>
<dbReference type="RefSeq" id="XP_024386643.1">
    <property type="nucleotide sequence ID" value="XM_024530875.2"/>
</dbReference>
<evidence type="ECO:0000256" key="6">
    <source>
        <dbReference type="SAM" id="Phobius"/>
    </source>
</evidence>
<dbReference type="Gramene" id="Pp3c10_22140V3.1">
    <property type="protein sequence ID" value="Pp3c10_22140V3.1"/>
    <property type="gene ID" value="Pp3c10_22140"/>
</dbReference>
<dbReference type="AlphaFoldDB" id="A0A2K1K031"/>
<dbReference type="InterPro" id="IPR003406">
    <property type="entry name" value="Glyco_trans_14"/>
</dbReference>
<dbReference type="PANTHER" id="PTHR31042:SF145">
    <property type="entry name" value="CORE-2_I-BRANCHING BETA-1,6-N-ACETYLGLUCOSAMINYLTRANSFERASE FAMILY PROTEIN"/>
    <property type="match status" value="1"/>
</dbReference>
<organism evidence="7">
    <name type="scientific">Physcomitrium patens</name>
    <name type="common">Spreading-leaved earth moss</name>
    <name type="synonym">Physcomitrella patens</name>
    <dbReference type="NCBI Taxonomy" id="3218"/>
    <lineage>
        <taxon>Eukaryota</taxon>
        <taxon>Viridiplantae</taxon>
        <taxon>Streptophyta</taxon>
        <taxon>Embryophyta</taxon>
        <taxon>Bryophyta</taxon>
        <taxon>Bryophytina</taxon>
        <taxon>Bryopsida</taxon>
        <taxon>Funariidae</taxon>
        <taxon>Funariales</taxon>
        <taxon>Funariaceae</taxon>
        <taxon>Physcomitrium</taxon>
    </lineage>
</organism>
<dbReference type="GeneID" id="112287649"/>